<dbReference type="GO" id="GO:0016020">
    <property type="term" value="C:membrane"/>
    <property type="evidence" value="ECO:0007669"/>
    <property type="project" value="TreeGrafter"/>
</dbReference>
<evidence type="ECO:0000256" key="1">
    <source>
        <dbReference type="ARBA" id="ARBA00022723"/>
    </source>
</evidence>
<evidence type="ECO:0000256" key="2">
    <source>
        <dbReference type="ARBA" id="ARBA00022801"/>
    </source>
</evidence>
<feature type="domain" description="NodB homology" evidence="3">
    <location>
        <begin position="26"/>
        <end position="205"/>
    </location>
</feature>
<reference evidence="4" key="1">
    <citation type="submission" date="2021-02" db="EMBL/GenBank/DDBJ databases">
        <title>Fulvivirga sp. S481 isolated from sea water.</title>
        <authorList>
            <person name="Bae S.S."/>
            <person name="Baek K."/>
        </authorList>
    </citation>
    <scope>NUCLEOTIDE SEQUENCE</scope>
    <source>
        <strain evidence="4">S481</strain>
    </source>
</reference>
<dbReference type="InterPro" id="IPR050248">
    <property type="entry name" value="Polysacc_deacetylase_ArnD"/>
</dbReference>
<dbReference type="PROSITE" id="PS51677">
    <property type="entry name" value="NODB"/>
    <property type="match status" value="1"/>
</dbReference>
<gene>
    <name evidence="4" type="ORF">JR347_16525</name>
</gene>
<proteinExistence type="predicted"/>
<dbReference type="AlphaFoldDB" id="A0A974WJ93"/>
<dbReference type="SUPFAM" id="SSF88713">
    <property type="entry name" value="Glycoside hydrolase/deacetylase"/>
    <property type="match status" value="1"/>
</dbReference>
<keyword evidence="2" id="KW-0378">Hydrolase</keyword>
<dbReference type="Proteomes" id="UP000662783">
    <property type="component" value="Chromosome"/>
</dbReference>
<dbReference type="EMBL" id="CP070608">
    <property type="protein sequence ID" value="QSE97175.1"/>
    <property type="molecule type" value="Genomic_DNA"/>
</dbReference>
<dbReference type="GO" id="GO:0005975">
    <property type="term" value="P:carbohydrate metabolic process"/>
    <property type="evidence" value="ECO:0007669"/>
    <property type="project" value="InterPro"/>
</dbReference>
<dbReference type="InterPro" id="IPR002509">
    <property type="entry name" value="NODB_dom"/>
</dbReference>
<keyword evidence="1" id="KW-0479">Metal-binding</keyword>
<organism evidence="4 5">
    <name type="scientific">Fulvivirga lutea</name>
    <dbReference type="NCBI Taxonomy" id="2810512"/>
    <lineage>
        <taxon>Bacteria</taxon>
        <taxon>Pseudomonadati</taxon>
        <taxon>Bacteroidota</taxon>
        <taxon>Cytophagia</taxon>
        <taxon>Cytophagales</taxon>
        <taxon>Fulvivirgaceae</taxon>
        <taxon>Fulvivirga</taxon>
    </lineage>
</organism>
<accession>A0A974WJ93</accession>
<evidence type="ECO:0000259" key="3">
    <source>
        <dbReference type="PROSITE" id="PS51677"/>
    </source>
</evidence>
<dbReference type="Gene3D" id="3.20.20.370">
    <property type="entry name" value="Glycoside hydrolase/deacetylase"/>
    <property type="match status" value="1"/>
</dbReference>
<dbReference type="GO" id="GO:0016810">
    <property type="term" value="F:hydrolase activity, acting on carbon-nitrogen (but not peptide) bonds"/>
    <property type="evidence" value="ECO:0007669"/>
    <property type="project" value="InterPro"/>
</dbReference>
<name>A0A974WJ93_9BACT</name>
<dbReference type="PANTHER" id="PTHR10587">
    <property type="entry name" value="GLYCOSYL TRANSFERASE-RELATED"/>
    <property type="match status" value="1"/>
</dbReference>
<dbReference type="CDD" id="cd10917">
    <property type="entry name" value="CE4_NodB_like_6s_7s"/>
    <property type="match status" value="1"/>
</dbReference>
<dbReference type="PANTHER" id="PTHR10587:SF133">
    <property type="entry name" value="CHITIN DEACETYLASE 1-RELATED"/>
    <property type="match status" value="1"/>
</dbReference>
<dbReference type="Pfam" id="PF01522">
    <property type="entry name" value="Polysacc_deac_1"/>
    <property type="match status" value="1"/>
</dbReference>
<dbReference type="KEGG" id="fuv:JR347_16525"/>
<dbReference type="InterPro" id="IPR011330">
    <property type="entry name" value="Glyco_hydro/deAcase_b/a-brl"/>
</dbReference>
<evidence type="ECO:0000313" key="5">
    <source>
        <dbReference type="Proteomes" id="UP000662783"/>
    </source>
</evidence>
<sequence>MFFHRTPRFVQQLYPSLIWRKKTKDKILFLTFDDGPIPSLTEFILNTLQENHIQATFFCVGGNLKKNRTIAVRAIEEGHQLGNHTFNHLNGWKNSASDYLNNIVECERELHSLDQNKGLFRPPYGKLKRSQIKLIKKNHKIIMWDVLSGDYSKSISPKDCLYNTIKATNRGSIVLFHDNVKAEKNIRYALPRYIEHYQKKGYSFGLV</sequence>
<dbReference type="RefSeq" id="WP_205721688.1">
    <property type="nucleotide sequence ID" value="NZ_CP070608.1"/>
</dbReference>
<dbReference type="GO" id="GO:0046872">
    <property type="term" value="F:metal ion binding"/>
    <property type="evidence" value="ECO:0007669"/>
    <property type="project" value="UniProtKB-KW"/>
</dbReference>
<evidence type="ECO:0000313" key="4">
    <source>
        <dbReference type="EMBL" id="QSE97175.1"/>
    </source>
</evidence>
<protein>
    <submittedName>
        <fullName evidence="4">Polysaccharide deacetylase family protein</fullName>
    </submittedName>
</protein>
<keyword evidence="5" id="KW-1185">Reference proteome</keyword>